<keyword evidence="1" id="KW-0812">Transmembrane</keyword>
<accession>A0A7V5NXL3</accession>
<keyword evidence="1" id="KW-1133">Transmembrane helix</keyword>
<name>A0A7V5NXL3_9PROT</name>
<reference evidence="2" key="1">
    <citation type="journal article" date="2020" name="mSystems">
        <title>Genome- and Community-Level Interaction Insights into Carbon Utilization and Element Cycling Functions of Hydrothermarchaeota in Hydrothermal Sediment.</title>
        <authorList>
            <person name="Zhou Z."/>
            <person name="Liu Y."/>
            <person name="Xu W."/>
            <person name="Pan J."/>
            <person name="Luo Z.H."/>
            <person name="Li M."/>
        </authorList>
    </citation>
    <scope>NUCLEOTIDE SEQUENCE [LARGE SCALE GENOMIC DNA]</scope>
    <source>
        <strain evidence="2">HyVt-538</strain>
    </source>
</reference>
<dbReference type="EMBL" id="DROP01000287">
    <property type="protein sequence ID" value="HHI89153.1"/>
    <property type="molecule type" value="Genomic_DNA"/>
</dbReference>
<comment type="caution">
    <text evidence="2">The sequence shown here is derived from an EMBL/GenBank/DDBJ whole genome shotgun (WGS) entry which is preliminary data.</text>
</comment>
<gene>
    <name evidence="2" type="ORF">ENK01_04285</name>
</gene>
<dbReference type="AlphaFoldDB" id="A0A7V5NXL3"/>
<feature type="transmembrane region" description="Helical" evidence="1">
    <location>
        <begin position="21"/>
        <end position="38"/>
    </location>
</feature>
<proteinExistence type="predicted"/>
<evidence type="ECO:0000256" key="1">
    <source>
        <dbReference type="SAM" id="Phobius"/>
    </source>
</evidence>
<sequence length="131" mass="14920">MSEVYKNFERAQLGPVAFVKHILLPWLLISGLAWWVGSFGEDGNTETRRLVLVGFFSIYFLLVRAGIHYMSAGLHAELKKEFGEKYEALLAGHHDFGLFGLKLGSTLAQMKRALHLARAREREARKDAFRQ</sequence>
<organism evidence="2">
    <name type="scientific">Hellea balneolensis</name>
    <dbReference type="NCBI Taxonomy" id="287478"/>
    <lineage>
        <taxon>Bacteria</taxon>
        <taxon>Pseudomonadati</taxon>
        <taxon>Pseudomonadota</taxon>
        <taxon>Alphaproteobacteria</taxon>
        <taxon>Maricaulales</taxon>
        <taxon>Robiginitomaculaceae</taxon>
        <taxon>Hellea</taxon>
    </lineage>
</organism>
<protein>
    <submittedName>
        <fullName evidence="2">Uncharacterized protein</fullName>
    </submittedName>
</protein>
<dbReference type="Proteomes" id="UP000885806">
    <property type="component" value="Unassembled WGS sequence"/>
</dbReference>
<evidence type="ECO:0000313" key="2">
    <source>
        <dbReference type="EMBL" id="HHI89153.1"/>
    </source>
</evidence>
<keyword evidence="1" id="KW-0472">Membrane</keyword>
<feature type="transmembrane region" description="Helical" evidence="1">
    <location>
        <begin position="50"/>
        <end position="70"/>
    </location>
</feature>